<evidence type="ECO:0000256" key="2">
    <source>
        <dbReference type="ARBA" id="ARBA00023157"/>
    </source>
</evidence>
<dbReference type="FunFam" id="4.10.400.10:FF:000234">
    <property type="entry name" value="LDL receptor repeat-containing protein egg-1"/>
    <property type="match status" value="1"/>
</dbReference>
<feature type="disulfide bond" evidence="3">
    <location>
        <begin position="309"/>
        <end position="327"/>
    </location>
</feature>
<keyword evidence="2 3" id="KW-1015">Disulfide bond</keyword>
<keyword evidence="4" id="KW-1133">Transmembrane helix</keyword>
<feature type="disulfide bond" evidence="3">
    <location>
        <begin position="481"/>
        <end position="496"/>
    </location>
</feature>
<dbReference type="CDD" id="cd00112">
    <property type="entry name" value="LDLa"/>
    <property type="match status" value="7"/>
</dbReference>
<feature type="disulfide bond" evidence="3">
    <location>
        <begin position="281"/>
        <end position="296"/>
    </location>
</feature>
<dbReference type="PRINTS" id="PR00261">
    <property type="entry name" value="LDLRECEPTOR"/>
</dbReference>
<evidence type="ECO:0000256" key="3">
    <source>
        <dbReference type="PROSITE-ProRule" id="PRU00124"/>
    </source>
</evidence>
<dbReference type="InterPro" id="IPR051221">
    <property type="entry name" value="LDLR-related"/>
</dbReference>
<evidence type="ECO:0000256" key="1">
    <source>
        <dbReference type="ARBA" id="ARBA00004308"/>
    </source>
</evidence>
<dbReference type="GO" id="GO:0016324">
    <property type="term" value="C:apical plasma membrane"/>
    <property type="evidence" value="ECO:0007669"/>
    <property type="project" value="TreeGrafter"/>
</dbReference>
<dbReference type="InterPro" id="IPR002172">
    <property type="entry name" value="LDrepeatLR_classA_rpt"/>
</dbReference>
<protein>
    <submittedName>
        <fullName evidence="5">Uncharacterized protein</fullName>
    </submittedName>
</protein>
<dbReference type="Gene3D" id="4.10.400.10">
    <property type="entry name" value="Low-density Lipoprotein Receptor"/>
    <property type="match status" value="8"/>
</dbReference>
<gene>
    <name evidence="5" type="ORF">CBOVIS_LOCUS11213</name>
</gene>
<feature type="disulfide bond" evidence="3">
    <location>
        <begin position="403"/>
        <end position="418"/>
    </location>
</feature>
<keyword evidence="4" id="KW-0472">Membrane</keyword>
<feature type="transmembrane region" description="Helical" evidence="4">
    <location>
        <begin position="50"/>
        <end position="73"/>
    </location>
</feature>
<dbReference type="EMBL" id="CADEPM010000008">
    <property type="protein sequence ID" value="CAB3409576.1"/>
    <property type="molecule type" value="Genomic_DNA"/>
</dbReference>
<feature type="disulfide bond" evidence="3">
    <location>
        <begin position="245"/>
        <end position="260"/>
    </location>
</feature>
<dbReference type="GO" id="GO:0006898">
    <property type="term" value="P:receptor-mediated endocytosis"/>
    <property type="evidence" value="ECO:0007669"/>
    <property type="project" value="TreeGrafter"/>
</dbReference>
<dbReference type="PROSITE" id="PS50068">
    <property type="entry name" value="LDLRA_2"/>
    <property type="match status" value="8"/>
</dbReference>
<organism evidence="5 6">
    <name type="scientific">Caenorhabditis bovis</name>
    <dbReference type="NCBI Taxonomy" id="2654633"/>
    <lineage>
        <taxon>Eukaryota</taxon>
        <taxon>Metazoa</taxon>
        <taxon>Ecdysozoa</taxon>
        <taxon>Nematoda</taxon>
        <taxon>Chromadorea</taxon>
        <taxon>Rhabditida</taxon>
        <taxon>Rhabditina</taxon>
        <taxon>Rhabditomorpha</taxon>
        <taxon>Rhabditoidea</taxon>
        <taxon>Rhabditidae</taxon>
        <taxon>Peloderinae</taxon>
        <taxon>Caenorhabditis</taxon>
    </lineage>
</organism>
<comment type="caution">
    <text evidence="3">Lacks conserved residue(s) required for the propagation of feature annotation.</text>
</comment>
<keyword evidence="4" id="KW-0812">Transmembrane</keyword>
<evidence type="ECO:0000256" key="4">
    <source>
        <dbReference type="SAM" id="Phobius"/>
    </source>
</evidence>
<comment type="caution">
    <text evidence="5">The sequence shown here is derived from an EMBL/GenBank/DDBJ whole genome shotgun (WGS) entry which is preliminary data.</text>
</comment>
<accession>A0A8S1FBF4</accession>
<dbReference type="InterPro" id="IPR036055">
    <property type="entry name" value="LDL_receptor-like_sf"/>
</dbReference>
<evidence type="ECO:0000313" key="6">
    <source>
        <dbReference type="Proteomes" id="UP000494206"/>
    </source>
</evidence>
<evidence type="ECO:0000313" key="5">
    <source>
        <dbReference type="EMBL" id="CAB3409576.1"/>
    </source>
</evidence>
<proteinExistence type="predicted"/>
<dbReference type="GO" id="GO:0043235">
    <property type="term" value="C:receptor complex"/>
    <property type="evidence" value="ECO:0007669"/>
    <property type="project" value="TreeGrafter"/>
</dbReference>
<feature type="disulfide bond" evidence="3">
    <location>
        <begin position="443"/>
        <end position="458"/>
    </location>
</feature>
<sequence length="554" mass="59869">MTQSAGTERRVNFPSEEPLTLGEKLSHRMEQFKEMVSSGCCSCASKCPSIAIVLVTAFVLLLVLAAIPLTLMLTSSTQKLSSDLAILDKQTRNPKFWPKIDKIGSPLDGDSDDDYRGISMMALFPPNVSMCSGFGFACTDAVHRVIPTSQRCDGKYDCNDKSDEENCKSCQTIFSCSSKIIPPPAKKGQFQPKPSLICLTASQLCDGVEHCPDGSDETKFCKSTCDKNEFTCPGKNICLPESAQCNGINDCEDGSDEKNCNECGKDSHKCGKICVKPSEICDGVAQCKDGSDEKKCDCKTCSGSDKALCDDGTCILRSQVCDGKRDCKNGMDEQDCPGSCATKAILGKRITCADGRKYTEEEACSGEFEVCNSSCPKCDKRTAFECPNASGGAKKCIPRKMVCDGFSDCADGADEQNCDCDLSSGNQFKCLNSRTCIDSSRRCDGIQDCHDSSDEKECDKCLSGALQCKIDKTCLPQSARCDGVTDCSDGSDEKACSCDECVGKHSTTYMCDGSSRCLRRDDVCSPYSTCPNATRTDRAYCASMALKDLNNLPW</sequence>
<reference evidence="5 6" key="1">
    <citation type="submission" date="2020-04" db="EMBL/GenBank/DDBJ databases">
        <authorList>
            <person name="Laetsch R D."/>
            <person name="Stevens L."/>
            <person name="Kumar S."/>
            <person name="Blaxter L. M."/>
        </authorList>
    </citation>
    <scope>NUCLEOTIDE SEQUENCE [LARGE SCALE GENOMIC DNA]</scope>
</reference>
<keyword evidence="6" id="KW-1185">Reference proteome</keyword>
<dbReference type="SUPFAM" id="SSF57424">
    <property type="entry name" value="LDL receptor-like module"/>
    <property type="match status" value="8"/>
</dbReference>
<name>A0A8S1FBF4_9PELO</name>
<dbReference type="Proteomes" id="UP000494206">
    <property type="component" value="Unassembled WGS sequence"/>
</dbReference>
<dbReference type="OrthoDB" id="10062665at2759"/>
<comment type="subcellular location">
    <subcellularLocation>
        <location evidence="1">Endomembrane system</location>
    </subcellularLocation>
</comment>
<feature type="disulfide bond" evidence="3">
    <location>
        <begin position="152"/>
        <end position="167"/>
    </location>
</feature>
<dbReference type="GO" id="GO:0012505">
    <property type="term" value="C:endomembrane system"/>
    <property type="evidence" value="ECO:0007669"/>
    <property type="project" value="UniProtKB-SubCell"/>
</dbReference>
<dbReference type="SMART" id="SM00192">
    <property type="entry name" value="LDLa"/>
    <property type="match status" value="8"/>
</dbReference>
<dbReference type="GO" id="GO:0042562">
    <property type="term" value="F:hormone binding"/>
    <property type="evidence" value="ECO:0007669"/>
    <property type="project" value="TreeGrafter"/>
</dbReference>
<dbReference type="AlphaFoldDB" id="A0A8S1FBF4"/>
<dbReference type="PANTHER" id="PTHR22722:SF14">
    <property type="entry name" value="MEGALIN, ISOFORM A"/>
    <property type="match status" value="1"/>
</dbReference>
<dbReference type="Pfam" id="PF00057">
    <property type="entry name" value="Ldl_recept_a"/>
    <property type="match status" value="6"/>
</dbReference>
<feature type="disulfide bond" evidence="3">
    <location>
        <begin position="321"/>
        <end position="336"/>
    </location>
</feature>
<dbReference type="PANTHER" id="PTHR22722">
    <property type="entry name" value="LOW-DENSITY LIPOPROTEIN RECEPTOR-RELATED PROTEIN 2-RELATED"/>
    <property type="match status" value="1"/>
</dbReference>